<dbReference type="AlphaFoldDB" id="J9EZB0"/>
<evidence type="ECO:0000313" key="3">
    <source>
        <dbReference type="Proteomes" id="UP000004810"/>
    </source>
</evidence>
<feature type="chain" id="PRO_5003822771" description="EB domain-containing protein" evidence="1">
    <location>
        <begin position="20"/>
        <end position="156"/>
    </location>
</feature>
<feature type="signal peptide" evidence="1">
    <location>
        <begin position="1"/>
        <end position="19"/>
    </location>
</feature>
<name>J9EZB0_WUCBA</name>
<keyword evidence="1" id="KW-0732">Signal</keyword>
<gene>
    <name evidence="2" type="ORF">WUBG_08612</name>
</gene>
<evidence type="ECO:0000256" key="1">
    <source>
        <dbReference type="SAM" id="SignalP"/>
    </source>
</evidence>
<organism evidence="2 3">
    <name type="scientific">Wuchereria bancrofti</name>
    <dbReference type="NCBI Taxonomy" id="6293"/>
    <lineage>
        <taxon>Eukaryota</taxon>
        <taxon>Metazoa</taxon>
        <taxon>Ecdysozoa</taxon>
        <taxon>Nematoda</taxon>
        <taxon>Chromadorea</taxon>
        <taxon>Rhabditida</taxon>
        <taxon>Spirurina</taxon>
        <taxon>Spiruromorpha</taxon>
        <taxon>Filarioidea</taxon>
        <taxon>Onchocercidae</taxon>
        <taxon>Wuchereria</taxon>
    </lineage>
</organism>
<dbReference type="Proteomes" id="UP000004810">
    <property type="component" value="Unassembled WGS sequence"/>
</dbReference>
<sequence>MILSLLLAILLNFFVIISCEKCRTNNDCDSGRCEWRRCVGKLGRVISGRMEIENCYVDDDCPAKQVCRGGSCQERLPLVNDLAKLRPACKREPPEFCAEVTGFENAQCREIEFEYEKIRSYVCQLPPPFIRTELKFLWLDFILEKEGIYLQLLRRH</sequence>
<dbReference type="EMBL" id="ADBV01004472">
    <property type="protein sequence ID" value="EJW80479.1"/>
    <property type="molecule type" value="Genomic_DNA"/>
</dbReference>
<comment type="caution">
    <text evidence="2">The sequence shown here is derived from an EMBL/GenBank/DDBJ whole genome shotgun (WGS) entry which is preliminary data.</text>
</comment>
<evidence type="ECO:0000313" key="2">
    <source>
        <dbReference type="EMBL" id="EJW80479.1"/>
    </source>
</evidence>
<protein>
    <recommendedName>
        <fullName evidence="4">EB domain-containing protein</fullName>
    </recommendedName>
</protein>
<proteinExistence type="predicted"/>
<evidence type="ECO:0008006" key="4">
    <source>
        <dbReference type="Google" id="ProtNLM"/>
    </source>
</evidence>
<accession>J9EZB0</accession>
<reference evidence="3" key="1">
    <citation type="submission" date="2012-08" db="EMBL/GenBank/DDBJ databases">
        <title>The Genome Sequence of Wuchereria bancrofti.</title>
        <authorList>
            <person name="Nutman T.B."/>
            <person name="Fink D.L."/>
            <person name="Russ C."/>
            <person name="Young S."/>
            <person name="Zeng Q."/>
            <person name="Koehrsen M."/>
            <person name="Alvarado L."/>
            <person name="Berlin A."/>
            <person name="Chapman S.B."/>
            <person name="Chen Z."/>
            <person name="Freedman E."/>
            <person name="Gellesch M."/>
            <person name="Goldberg J."/>
            <person name="Griggs A."/>
            <person name="Gujja S."/>
            <person name="Heilman E.R."/>
            <person name="Heiman D."/>
            <person name="Hepburn T."/>
            <person name="Howarth C."/>
            <person name="Jen D."/>
            <person name="Larson L."/>
            <person name="Lewis B."/>
            <person name="Mehta T."/>
            <person name="Park D."/>
            <person name="Pearson M."/>
            <person name="Roberts A."/>
            <person name="Saif S."/>
            <person name="Shea T."/>
            <person name="Shenoy N."/>
            <person name="Sisk P."/>
            <person name="Stolte C."/>
            <person name="Sykes S."/>
            <person name="Walk T."/>
            <person name="White J."/>
            <person name="Yandava C."/>
            <person name="Haas B."/>
            <person name="Henn M.R."/>
            <person name="Nusbaum C."/>
            <person name="Birren B."/>
        </authorList>
    </citation>
    <scope>NUCLEOTIDE SEQUENCE [LARGE SCALE GENOMIC DNA]</scope>
    <source>
        <strain evidence="3">NA</strain>
    </source>
</reference>